<proteinExistence type="inferred from homology"/>
<feature type="transmembrane region" description="Helical" evidence="7">
    <location>
        <begin position="36"/>
        <end position="59"/>
    </location>
</feature>
<evidence type="ECO:0000256" key="6">
    <source>
        <dbReference type="ARBA" id="ARBA00023136"/>
    </source>
</evidence>
<dbReference type="Pfam" id="PF01914">
    <property type="entry name" value="MarC"/>
    <property type="match status" value="1"/>
</dbReference>
<keyword evidence="9" id="KW-1185">Reference proteome</keyword>
<feature type="transmembrane region" description="Helical" evidence="7">
    <location>
        <begin position="79"/>
        <end position="101"/>
    </location>
</feature>
<dbReference type="PANTHER" id="PTHR33508">
    <property type="entry name" value="UPF0056 MEMBRANE PROTEIN YHCE"/>
    <property type="match status" value="1"/>
</dbReference>
<feature type="transmembrane region" description="Helical" evidence="7">
    <location>
        <begin position="226"/>
        <end position="249"/>
    </location>
</feature>
<organism evidence="8 9">
    <name type="scientific">Hyphomicrobium denitrificans (strain ATCC 51888 / DSM 1869 / NCIMB 11706 / TK 0415)</name>
    <dbReference type="NCBI Taxonomy" id="582899"/>
    <lineage>
        <taxon>Bacteria</taxon>
        <taxon>Pseudomonadati</taxon>
        <taxon>Pseudomonadota</taxon>
        <taxon>Alphaproteobacteria</taxon>
        <taxon>Hyphomicrobiales</taxon>
        <taxon>Hyphomicrobiaceae</taxon>
        <taxon>Hyphomicrobium</taxon>
    </lineage>
</organism>
<keyword evidence="4 7" id="KW-0812">Transmembrane</keyword>
<dbReference type="InterPro" id="IPR002771">
    <property type="entry name" value="Multi_antbiot-R_MarC"/>
</dbReference>
<dbReference type="NCBIfam" id="TIGR00427">
    <property type="entry name" value="NAAT family transporter"/>
    <property type="match status" value="1"/>
</dbReference>
<dbReference type="AlphaFoldDB" id="D8JPJ5"/>
<dbReference type="PANTHER" id="PTHR33508:SF1">
    <property type="entry name" value="UPF0056 MEMBRANE PROTEIN YHCE"/>
    <property type="match status" value="1"/>
</dbReference>
<keyword evidence="5 7" id="KW-1133">Transmembrane helix</keyword>
<evidence type="ECO:0000256" key="7">
    <source>
        <dbReference type="RuleBase" id="RU362048"/>
    </source>
</evidence>
<evidence type="ECO:0000256" key="3">
    <source>
        <dbReference type="ARBA" id="ARBA00022475"/>
    </source>
</evidence>
<evidence type="ECO:0000256" key="1">
    <source>
        <dbReference type="ARBA" id="ARBA00004651"/>
    </source>
</evidence>
<keyword evidence="6 7" id="KW-0472">Membrane</keyword>
<accession>D8JPJ5</accession>
<feature type="transmembrane region" description="Helical" evidence="7">
    <location>
        <begin position="107"/>
        <end position="126"/>
    </location>
</feature>
<dbReference type="HOGENOM" id="CLU_079909_2_0_5"/>
<comment type="subcellular location">
    <subcellularLocation>
        <location evidence="7">Cell inner membrane</location>
        <topology evidence="7">Multi-pass membrane protein</topology>
    </subcellularLocation>
    <subcellularLocation>
        <location evidence="1">Cell membrane</location>
        <topology evidence="1">Multi-pass membrane protein</topology>
    </subcellularLocation>
</comment>
<gene>
    <name evidence="8" type="ordered locus">Hden_0059</name>
</gene>
<evidence type="ECO:0000256" key="5">
    <source>
        <dbReference type="ARBA" id="ARBA00022989"/>
    </source>
</evidence>
<name>D8JPJ5_HYPDA</name>
<evidence type="ECO:0000256" key="4">
    <source>
        <dbReference type="ARBA" id="ARBA00022692"/>
    </source>
</evidence>
<reference evidence="9" key="1">
    <citation type="journal article" date="2011" name="J. Bacteriol.">
        <title>Genome sequences of eight morphologically diverse alphaproteobacteria.</title>
        <authorList>
            <consortium name="US DOE Joint Genome Institute"/>
            <person name="Brown P.J."/>
            <person name="Kysela D.T."/>
            <person name="Buechlein A."/>
            <person name="Hemmerich C."/>
            <person name="Brun Y.V."/>
        </authorList>
    </citation>
    <scope>NUCLEOTIDE SEQUENCE [LARGE SCALE GENOMIC DNA]</scope>
    <source>
        <strain evidence="9">ATCC 51888 / DSM 1869 / NCIB 11706 / TK 0415</strain>
    </source>
</reference>
<dbReference type="eggNOG" id="COG2095">
    <property type="taxonomic scope" value="Bacteria"/>
</dbReference>
<evidence type="ECO:0000256" key="2">
    <source>
        <dbReference type="ARBA" id="ARBA00009784"/>
    </source>
</evidence>
<dbReference type="STRING" id="582899.Hden_0059"/>
<evidence type="ECO:0000313" key="8">
    <source>
        <dbReference type="EMBL" id="ADJ21886.1"/>
    </source>
</evidence>
<dbReference type="EMBL" id="CP002083">
    <property type="protein sequence ID" value="ADJ21886.1"/>
    <property type="molecule type" value="Genomic_DNA"/>
</dbReference>
<dbReference type="KEGG" id="hdn:Hden_0059"/>
<protein>
    <recommendedName>
        <fullName evidence="7">UPF0056 inner membrane protein</fullName>
    </recommendedName>
</protein>
<dbReference type="Proteomes" id="UP000002033">
    <property type="component" value="Chromosome"/>
</dbReference>
<comment type="similarity">
    <text evidence="2 7">Belongs to the UPF0056 (MarC) family.</text>
</comment>
<evidence type="ECO:0000313" key="9">
    <source>
        <dbReference type="Proteomes" id="UP000002033"/>
    </source>
</evidence>
<sequence length="252" mass="26339">MVSLPHRLTEDGIRAGRTLGKTTRDRTGHMDIFNGMIGSFLVALPALFSIVNPIGGALIYSQVTIGRPHAERITLAYRVAVYSAIVMLVSLLIGASLMSFFGVSIEALRVAGGLVVAASAWGMLYDPKENEDRKQDHAASAAGESDIAFFPLTMPFTTGPGTISVAIALSASRPSTTEALLPFYTGTSAAAILVALAVAICYASADRLVALLGPARARVLTRLSAFLLLCIGVQILMSGVQGAIATTLAHAH</sequence>
<dbReference type="GO" id="GO:0005886">
    <property type="term" value="C:plasma membrane"/>
    <property type="evidence" value="ECO:0007669"/>
    <property type="project" value="UniProtKB-SubCell"/>
</dbReference>
<feature type="transmembrane region" description="Helical" evidence="7">
    <location>
        <begin position="147"/>
        <end position="171"/>
    </location>
</feature>
<feature type="transmembrane region" description="Helical" evidence="7">
    <location>
        <begin position="183"/>
        <end position="205"/>
    </location>
</feature>
<keyword evidence="3" id="KW-1003">Cell membrane</keyword>